<evidence type="ECO:0000313" key="17">
    <source>
        <dbReference type="Proteomes" id="UP001209878"/>
    </source>
</evidence>
<dbReference type="Pfam" id="PF11362">
    <property type="entry name" value="DUF3161"/>
    <property type="match status" value="1"/>
</dbReference>
<evidence type="ECO:0000256" key="2">
    <source>
        <dbReference type="ARBA" id="ARBA00004629"/>
    </source>
</evidence>
<dbReference type="Pfam" id="PF16740">
    <property type="entry name" value="SKA2"/>
    <property type="match status" value="1"/>
</dbReference>
<name>A0AAD9KUE3_RIDPI</name>
<evidence type="ECO:0000256" key="10">
    <source>
        <dbReference type="ARBA" id="ARBA00023212"/>
    </source>
</evidence>
<evidence type="ECO:0000256" key="1">
    <source>
        <dbReference type="ARBA" id="ARBA00004186"/>
    </source>
</evidence>
<dbReference type="GO" id="GO:0007059">
    <property type="term" value="P:chromosome segregation"/>
    <property type="evidence" value="ECO:0007669"/>
    <property type="project" value="InterPro"/>
</dbReference>
<evidence type="ECO:0000256" key="14">
    <source>
        <dbReference type="SAM" id="MobiDB-lite"/>
    </source>
</evidence>
<dbReference type="GO" id="GO:0005876">
    <property type="term" value="C:spindle microtubule"/>
    <property type="evidence" value="ECO:0007669"/>
    <property type="project" value="InterPro"/>
</dbReference>
<keyword evidence="4" id="KW-0158">Chromosome</keyword>
<keyword evidence="8" id="KW-0498">Mitosis</keyword>
<evidence type="ECO:0000256" key="13">
    <source>
        <dbReference type="ARBA" id="ARBA00029651"/>
    </source>
</evidence>
<keyword evidence="12" id="KW-0137">Centromere</keyword>
<dbReference type="PANTHER" id="PTHR32017:SF3">
    <property type="entry name" value="SPINDLE AND KINETOCHORE-ASSOCIATED PROTEIN 2"/>
    <property type="match status" value="1"/>
</dbReference>
<evidence type="ECO:0000259" key="15">
    <source>
        <dbReference type="Pfam" id="PF16740"/>
    </source>
</evidence>
<keyword evidence="17" id="KW-1185">Reference proteome</keyword>
<dbReference type="InterPro" id="IPR026762">
    <property type="entry name" value="Ska2"/>
</dbReference>
<feature type="compositionally biased region" description="Polar residues" evidence="14">
    <location>
        <begin position="84"/>
        <end position="108"/>
    </location>
</feature>
<comment type="subcellular location">
    <subcellularLocation>
        <location evidence="2">Chromosome</location>
        <location evidence="2">Centromere</location>
        <location evidence="2">Kinetochore</location>
    </subcellularLocation>
    <subcellularLocation>
        <location evidence="1">Cytoplasm</location>
        <location evidence="1">Cytoskeleton</location>
        <location evidence="1">Spindle</location>
    </subcellularLocation>
</comment>
<comment type="caution">
    <text evidence="16">The sequence shown here is derived from an EMBL/GenBank/DDBJ whole genome shotgun (WGS) entry which is preliminary data.</text>
</comment>
<evidence type="ECO:0000256" key="9">
    <source>
        <dbReference type="ARBA" id="ARBA00022838"/>
    </source>
</evidence>
<feature type="domain" description="Ska2 N-terminal" evidence="15">
    <location>
        <begin position="2"/>
        <end position="66"/>
    </location>
</feature>
<feature type="region of interest" description="Disordered" evidence="14">
    <location>
        <begin position="84"/>
        <end position="144"/>
    </location>
</feature>
<keyword evidence="6" id="KW-0132">Cell division</keyword>
<evidence type="ECO:0000256" key="3">
    <source>
        <dbReference type="ARBA" id="ARBA00010684"/>
    </source>
</evidence>
<dbReference type="Proteomes" id="UP001209878">
    <property type="component" value="Unassembled WGS sequence"/>
</dbReference>
<keyword evidence="10" id="KW-0206">Cytoskeleton</keyword>
<evidence type="ECO:0000256" key="4">
    <source>
        <dbReference type="ARBA" id="ARBA00022454"/>
    </source>
</evidence>
<keyword evidence="7" id="KW-0493">Microtubule</keyword>
<keyword evidence="11" id="KW-0131">Cell cycle</keyword>
<dbReference type="GO" id="GO:0051301">
    <property type="term" value="P:cell division"/>
    <property type="evidence" value="ECO:0007669"/>
    <property type="project" value="UniProtKB-KW"/>
</dbReference>
<proteinExistence type="inferred from homology"/>
<dbReference type="GO" id="GO:0000940">
    <property type="term" value="C:outer kinetochore"/>
    <property type="evidence" value="ECO:0007669"/>
    <property type="project" value="InterPro"/>
</dbReference>
<dbReference type="PANTHER" id="PTHR32017">
    <property type="entry name" value="SPINDLE AND KINETOCHORE-ASSOCIATED PROTEIN 2"/>
    <property type="match status" value="1"/>
</dbReference>
<protein>
    <recommendedName>
        <fullName evidence="13">Protein FAM33A</fullName>
    </recommendedName>
</protein>
<gene>
    <name evidence="16" type="ORF">NP493_594g02041</name>
</gene>
<keyword evidence="9" id="KW-0995">Kinetochore</keyword>
<comment type="similarity">
    <text evidence="3">Belongs to the SKA2 family.</text>
</comment>
<evidence type="ECO:0000256" key="5">
    <source>
        <dbReference type="ARBA" id="ARBA00022490"/>
    </source>
</evidence>
<evidence type="ECO:0000256" key="11">
    <source>
        <dbReference type="ARBA" id="ARBA00023306"/>
    </source>
</evidence>
<evidence type="ECO:0000256" key="8">
    <source>
        <dbReference type="ARBA" id="ARBA00022776"/>
    </source>
</evidence>
<evidence type="ECO:0000256" key="6">
    <source>
        <dbReference type="ARBA" id="ARBA00022618"/>
    </source>
</evidence>
<feature type="compositionally biased region" description="Low complexity" evidence="14">
    <location>
        <begin position="110"/>
        <end position="129"/>
    </location>
</feature>
<evidence type="ECO:0000256" key="12">
    <source>
        <dbReference type="ARBA" id="ARBA00023328"/>
    </source>
</evidence>
<reference evidence="16" key="1">
    <citation type="journal article" date="2023" name="Mol. Biol. Evol.">
        <title>Third-Generation Sequencing Reveals the Adaptive Role of the Epigenome in Three Deep-Sea Polychaetes.</title>
        <authorList>
            <person name="Perez M."/>
            <person name="Aroh O."/>
            <person name="Sun Y."/>
            <person name="Lan Y."/>
            <person name="Juniper S.K."/>
            <person name="Young C.R."/>
            <person name="Angers B."/>
            <person name="Qian P.Y."/>
        </authorList>
    </citation>
    <scope>NUCLEOTIDE SEQUENCE</scope>
    <source>
        <strain evidence="16">R07B-5</strain>
    </source>
</reference>
<dbReference type="InterPro" id="IPR042091">
    <property type="entry name" value="Ska2_N"/>
</dbReference>
<accession>A0AAD9KUE3</accession>
<dbReference type="EMBL" id="JAODUO010000593">
    <property type="protein sequence ID" value="KAK2177512.1"/>
    <property type="molecule type" value="Genomic_DNA"/>
</dbReference>
<evidence type="ECO:0000313" key="16">
    <source>
        <dbReference type="EMBL" id="KAK2177512.1"/>
    </source>
</evidence>
<sequence>MNAGVMLRRIAKVKEEFAAIVKEIEAIKEAEKEAMDFFRGELMNVCQLLQNLQGQAGMEVERPEEVSRMESLLGMTTDQTEAVTTNGSAASSEDPNDAAVSNGTSEPNRATAPSGATSQTSQAAASDGASEVRVSALERREGSDEMIEVNDEEFQSISSLVRGRVKLIEVNQVYRILWRHFKEEKNSDALTPTDMYKMGMRVTGQTGQAKLKVSLSGNHGFMQDQIIASHTCFGGHMDINC</sequence>
<dbReference type="Gene3D" id="6.10.250.1380">
    <property type="match status" value="1"/>
</dbReference>
<keyword evidence="5" id="KW-0963">Cytoplasm</keyword>
<dbReference type="GO" id="GO:0008017">
    <property type="term" value="F:microtubule binding"/>
    <property type="evidence" value="ECO:0007669"/>
    <property type="project" value="InterPro"/>
</dbReference>
<dbReference type="GO" id="GO:0000278">
    <property type="term" value="P:mitotic cell cycle"/>
    <property type="evidence" value="ECO:0007669"/>
    <property type="project" value="TreeGrafter"/>
</dbReference>
<organism evidence="16 17">
    <name type="scientific">Ridgeia piscesae</name>
    <name type="common">Tubeworm</name>
    <dbReference type="NCBI Taxonomy" id="27915"/>
    <lineage>
        <taxon>Eukaryota</taxon>
        <taxon>Metazoa</taxon>
        <taxon>Spiralia</taxon>
        <taxon>Lophotrochozoa</taxon>
        <taxon>Annelida</taxon>
        <taxon>Polychaeta</taxon>
        <taxon>Sedentaria</taxon>
        <taxon>Canalipalpata</taxon>
        <taxon>Sabellida</taxon>
        <taxon>Siboglinidae</taxon>
        <taxon>Ridgeia</taxon>
    </lineage>
</organism>
<evidence type="ECO:0000256" key="7">
    <source>
        <dbReference type="ARBA" id="ARBA00022701"/>
    </source>
</evidence>
<dbReference type="AlphaFoldDB" id="A0AAD9KUE3"/>